<dbReference type="AlphaFoldDB" id="A0A5C6TQ89"/>
<proteinExistence type="predicted"/>
<reference evidence="1 2" key="1">
    <citation type="journal article" date="2015" name="J. Microbiol.">
        <title>Sphingosinicella ginsenosidimutans sp. nov., with ginsenoside converting activity.</title>
        <authorList>
            <person name="Kim J.K."/>
            <person name="Kang M.S."/>
            <person name="Park S.C."/>
            <person name="Kim K.M."/>
            <person name="Choi K."/>
            <person name="Yoon M.H."/>
            <person name="Im W.T."/>
        </authorList>
    </citation>
    <scope>NUCLEOTIDE SEQUENCE [LARGE SCALE GENOMIC DNA]</scope>
    <source>
        <strain evidence="1 2">BS-11</strain>
    </source>
</reference>
<sequence length="120" mass="13355">MAEPIRSFDEAVAFALALPDTILSTSYGKPAVKVASNGRAFLYSGHEADSSFGIAIDLDTIEMLKETDPDTFWQTPHYEGWPAVLIRFGSADPERVRAMIERSRDWTAARPKAKPRKKKA</sequence>
<evidence type="ECO:0000313" key="1">
    <source>
        <dbReference type="EMBL" id="TXC62191.1"/>
    </source>
</evidence>
<accession>A0A5C6TQ89</accession>
<name>A0A5C6TQ89_9SPHN</name>
<dbReference type="Proteomes" id="UP000321249">
    <property type="component" value="Unassembled WGS sequence"/>
</dbReference>
<gene>
    <name evidence="1" type="ORF">FRZ32_00125</name>
</gene>
<dbReference type="InterPro" id="IPR058532">
    <property type="entry name" value="YjbR/MT2646/Rv2570-like"/>
</dbReference>
<evidence type="ECO:0008006" key="3">
    <source>
        <dbReference type="Google" id="ProtNLM"/>
    </source>
</evidence>
<dbReference type="RefSeq" id="WP_147041579.1">
    <property type="nucleotide sequence ID" value="NZ_BAABIR010000001.1"/>
</dbReference>
<organism evidence="1 2">
    <name type="scientific">Allosphingosinicella ginsenosidimutans</name>
    <dbReference type="NCBI Taxonomy" id="1176539"/>
    <lineage>
        <taxon>Bacteria</taxon>
        <taxon>Pseudomonadati</taxon>
        <taxon>Pseudomonadota</taxon>
        <taxon>Alphaproteobacteria</taxon>
        <taxon>Sphingomonadales</taxon>
        <taxon>Sphingomonadaceae</taxon>
        <taxon>Allosphingosinicella</taxon>
    </lineage>
</organism>
<dbReference type="OrthoDB" id="954305at2"/>
<dbReference type="InterPro" id="IPR038056">
    <property type="entry name" value="YjbR-like_sf"/>
</dbReference>
<dbReference type="SUPFAM" id="SSF142906">
    <property type="entry name" value="YjbR-like"/>
    <property type="match status" value="1"/>
</dbReference>
<evidence type="ECO:0000313" key="2">
    <source>
        <dbReference type="Proteomes" id="UP000321249"/>
    </source>
</evidence>
<comment type="caution">
    <text evidence="1">The sequence shown here is derived from an EMBL/GenBank/DDBJ whole genome shotgun (WGS) entry which is preliminary data.</text>
</comment>
<dbReference type="EMBL" id="VOQQ01000001">
    <property type="protein sequence ID" value="TXC62191.1"/>
    <property type="molecule type" value="Genomic_DNA"/>
</dbReference>
<dbReference type="Pfam" id="PF04237">
    <property type="entry name" value="YjbR"/>
    <property type="match status" value="1"/>
</dbReference>
<protein>
    <recommendedName>
        <fullName evidence="3">MmcQ/YjbR family DNA-binding protein</fullName>
    </recommendedName>
</protein>
<dbReference type="Gene3D" id="3.90.1150.30">
    <property type="match status" value="1"/>
</dbReference>
<keyword evidence="2" id="KW-1185">Reference proteome</keyword>